<feature type="domain" description="Heterokaryon incompatibility" evidence="1">
    <location>
        <begin position="60"/>
        <end position="232"/>
    </location>
</feature>
<dbReference type="Proteomes" id="UP000738349">
    <property type="component" value="Unassembled WGS sequence"/>
</dbReference>
<evidence type="ECO:0000259" key="1">
    <source>
        <dbReference type="Pfam" id="PF06985"/>
    </source>
</evidence>
<dbReference type="InterPro" id="IPR052895">
    <property type="entry name" value="HetReg/Transcr_Mod"/>
</dbReference>
<dbReference type="AlphaFoldDB" id="A0A9P9IM83"/>
<accession>A0A9P9IM83</accession>
<dbReference type="EMBL" id="JAGMUV010000022">
    <property type="protein sequence ID" value="KAH7124369.1"/>
    <property type="molecule type" value="Genomic_DNA"/>
</dbReference>
<sequence>MNTVGCNTFESNPSMGASTYAFEPLAGPHEIRLLHLAPGKGNDPLCGRLEHVRLLCSQPYEALSYEWGNPQKKHRVALDDGSTVHVTESLYHALRDIRYEVGSRVVWADAISINQEDTRERQQQVSIMGSIYRKATQVITYIGPETDDSFLAIAFAHDLRQYATSRSGALDPRLQSADELLNIGLPPTFDPRWKALRGLILRSWVRQSSIARVIPQANSVWQKASRCWCAQEFLLNENVTMMCGRIEAPDWQLIPDIVQLVFNRSLPMFCLPNSSEDPNCLRECLVSLRRLRLSIAYQGCQPDLLNLLQIHIRYGPQIPGTKSILCWDWQMTATTWHCQLINLSKASIGRVWFLSINWLVQRAAGRSRVLGRGRVEWLDQMGSHGDQAR</sequence>
<dbReference type="PANTHER" id="PTHR24148">
    <property type="entry name" value="ANKYRIN REPEAT DOMAIN-CONTAINING PROTEIN 39 HOMOLOG-RELATED"/>
    <property type="match status" value="1"/>
</dbReference>
<evidence type="ECO:0000313" key="2">
    <source>
        <dbReference type="EMBL" id="KAH7124369.1"/>
    </source>
</evidence>
<keyword evidence="3" id="KW-1185">Reference proteome</keyword>
<protein>
    <submittedName>
        <fullName evidence="2">Heterokaryon incompatibility protein-domain-containing protein</fullName>
    </submittedName>
</protein>
<proteinExistence type="predicted"/>
<reference evidence="2" key="1">
    <citation type="journal article" date="2021" name="Nat. Commun.">
        <title>Genetic determinants of endophytism in the Arabidopsis root mycobiome.</title>
        <authorList>
            <person name="Mesny F."/>
            <person name="Miyauchi S."/>
            <person name="Thiergart T."/>
            <person name="Pickel B."/>
            <person name="Atanasova L."/>
            <person name="Karlsson M."/>
            <person name="Huettel B."/>
            <person name="Barry K.W."/>
            <person name="Haridas S."/>
            <person name="Chen C."/>
            <person name="Bauer D."/>
            <person name="Andreopoulos W."/>
            <person name="Pangilinan J."/>
            <person name="LaButti K."/>
            <person name="Riley R."/>
            <person name="Lipzen A."/>
            <person name="Clum A."/>
            <person name="Drula E."/>
            <person name="Henrissat B."/>
            <person name="Kohler A."/>
            <person name="Grigoriev I.V."/>
            <person name="Martin F.M."/>
            <person name="Hacquard S."/>
        </authorList>
    </citation>
    <scope>NUCLEOTIDE SEQUENCE</scope>
    <source>
        <strain evidence="2">MPI-CAGE-AT-0147</strain>
    </source>
</reference>
<dbReference type="OrthoDB" id="3553147at2759"/>
<dbReference type="InterPro" id="IPR010730">
    <property type="entry name" value="HET"/>
</dbReference>
<organism evidence="2 3">
    <name type="scientific">Dactylonectria macrodidyma</name>
    <dbReference type="NCBI Taxonomy" id="307937"/>
    <lineage>
        <taxon>Eukaryota</taxon>
        <taxon>Fungi</taxon>
        <taxon>Dikarya</taxon>
        <taxon>Ascomycota</taxon>
        <taxon>Pezizomycotina</taxon>
        <taxon>Sordariomycetes</taxon>
        <taxon>Hypocreomycetidae</taxon>
        <taxon>Hypocreales</taxon>
        <taxon>Nectriaceae</taxon>
        <taxon>Dactylonectria</taxon>
    </lineage>
</organism>
<name>A0A9P9IM83_9HYPO</name>
<dbReference type="Pfam" id="PF06985">
    <property type="entry name" value="HET"/>
    <property type="match status" value="1"/>
</dbReference>
<gene>
    <name evidence="2" type="ORF">EDB81DRAFT_861054</name>
</gene>
<evidence type="ECO:0000313" key="3">
    <source>
        <dbReference type="Proteomes" id="UP000738349"/>
    </source>
</evidence>
<dbReference type="PANTHER" id="PTHR24148:SF73">
    <property type="entry name" value="HET DOMAIN PROTEIN (AFU_ORTHOLOGUE AFUA_8G01020)"/>
    <property type="match status" value="1"/>
</dbReference>
<comment type="caution">
    <text evidence="2">The sequence shown here is derived from an EMBL/GenBank/DDBJ whole genome shotgun (WGS) entry which is preliminary data.</text>
</comment>